<name>A0A2R4W217_THEAF</name>
<reference evidence="2 3" key="1">
    <citation type="submission" date="2017-04" db="EMBL/GenBank/DDBJ databases">
        <title>Genomic insights into metabolism of Thermodesulfobium acidiphilum.</title>
        <authorList>
            <person name="Toshchakov S.V."/>
            <person name="Frolov E.N."/>
            <person name="Kublanov I.V."/>
            <person name="Samarov N.I."/>
            <person name="Novikov A."/>
            <person name="Lebedinsky A.V."/>
            <person name="Bonch-Osmolovskaya E.A."/>
            <person name="Chernyh N.A."/>
        </authorList>
    </citation>
    <scope>NUCLEOTIDE SEQUENCE [LARGE SCALE GENOMIC DNA]</scope>
    <source>
        <strain evidence="2 3">3127-1</strain>
    </source>
</reference>
<proteinExistence type="predicted"/>
<organism evidence="2 3">
    <name type="scientific">Thermodesulfobium acidiphilum</name>
    <dbReference type="NCBI Taxonomy" id="1794699"/>
    <lineage>
        <taxon>Bacteria</taxon>
        <taxon>Pseudomonadati</taxon>
        <taxon>Thermodesulfobiota</taxon>
        <taxon>Thermodesulfobiia</taxon>
        <taxon>Thermodesulfobiales</taxon>
        <taxon>Thermodesulfobiaceae</taxon>
        <taxon>Thermodesulfobium</taxon>
    </lineage>
</organism>
<dbReference type="KEGG" id="taci:TDSAC_1508"/>
<protein>
    <submittedName>
        <fullName evidence="2">Beta-lactamase</fullName>
    </submittedName>
</protein>
<evidence type="ECO:0000313" key="3">
    <source>
        <dbReference type="Proteomes" id="UP000244792"/>
    </source>
</evidence>
<dbReference type="AlphaFoldDB" id="A0A2R4W217"/>
<dbReference type="Gene3D" id="3.40.710.10">
    <property type="entry name" value="DD-peptidase/beta-lactamase superfamily"/>
    <property type="match status" value="1"/>
</dbReference>
<gene>
    <name evidence="2" type="ORF">TDSAC_1508</name>
</gene>
<evidence type="ECO:0000259" key="1">
    <source>
        <dbReference type="Pfam" id="PF00144"/>
    </source>
</evidence>
<accession>A0A2R4W217</accession>
<dbReference type="RefSeq" id="WP_108309630.1">
    <property type="nucleotide sequence ID" value="NZ_CP020921.1"/>
</dbReference>
<sequence length="528" mass="62131">MKAIVLAIIFFLIFQNLALSKDLRDINNDLNKVVDSSVNFEGDRRASIYIAYGDKYFSKNFGRGFGNFSEKYDIGGLLRLFIGLGAIKLNEFGKISFGDSILKYLPELKGKYQNNIKISDLLEDHTYLPYSYPYKISSTEDLLNFLVRNVNILRYDELYNRSQISSDILLLIIERSEKISFKDFFDDLFKEFDLNNTGFYDNQKGEEFPISSRFYSSPENIGKFLSSIMTNKKNYEKIFRRFENTPYDQDLYFTPSFISQNITLVDENNVYNKYNLYYQYDDSTSSFVLVIPQKRFAIVFLSNFPISFDKKDYLAKELLKISLKDFLNLDVFDYRSNLSLKKIEDKNDFLSSYKGFFENRKGIIEFHVVDKDLMCNMNKKFYFVKFFNDSSFSLIPLEDNNDYVKNLRFRFTYINGVRYLDLLNFGQNILFAREIEEPKYSDIWKERLGKWISVNKNSLIKDVEIKKFRGFYMLDYIDSEGEKMNLVLMPVSDNSAKLIDFGDLVVNFGSNDQNMSFNFLGDEFIKGN</sequence>
<feature type="domain" description="Beta-lactamase-related" evidence="1">
    <location>
        <begin position="73"/>
        <end position="307"/>
    </location>
</feature>
<dbReference type="InterPro" id="IPR001466">
    <property type="entry name" value="Beta-lactam-related"/>
</dbReference>
<keyword evidence="3" id="KW-1185">Reference proteome</keyword>
<evidence type="ECO:0000313" key="2">
    <source>
        <dbReference type="EMBL" id="AWB10847.1"/>
    </source>
</evidence>
<dbReference type="Proteomes" id="UP000244792">
    <property type="component" value="Chromosome"/>
</dbReference>
<dbReference type="InterPro" id="IPR012338">
    <property type="entry name" value="Beta-lactam/transpept-like"/>
</dbReference>
<dbReference type="EMBL" id="CP020921">
    <property type="protein sequence ID" value="AWB10847.1"/>
    <property type="molecule type" value="Genomic_DNA"/>
</dbReference>
<dbReference type="OrthoDB" id="1911142at2"/>
<dbReference type="SUPFAM" id="SSF56601">
    <property type="entry name" value="beta-lactamase/transpeptidase-like"/>
    <property type="match status" value="1"/>
</dbReference>
<dbReference type="Pfam" id="PF00144">
    <property type="entry name" value="Beta-lactamase"/>
    <property type="match status" value="1"/>
</dbReference>